<evidence type="ECO:0000313" key="2">
    <source>
        <dbReference type="EMBL" id="MDT0686851.1"/>
    </source>
</evidence>
<dbReference type="EC" id="2.4.-.-" evidence="2"/>
<dbReference type="PANTHER" id="PTHR43685:SF2">
    <property type="entry name" value="GLYCOSYLTRANSFERASE 2-LIKE DOMAIN-CONTAINING PROTEIN"/>
    <property type="match status" value="1"/>
</dbReference>
<keyword evidence="3" id="KW-1185">Reference proteome</keyword>
<dbReference type="InterPro" id="IPR029044">
    <property type="entry name" value="Nucleotide-diphossugar_trans"/>
</dbReference>
<dbReference type="EMBL" id="JAVRHN010000007">
    <property type="protein sequence ID" value="MDT0686851.1"/>
    <property type="molecule type" value="Genomic_DNA"/>
</dbReference>
<dbReference type="PANTHER" id="PTHR43685">
    <property type="entry name" value="GLYCOSYLTRANSFERASE"/>
    <property type="match status" value="1"/>
</dbReference>
<dbReference type="InterPro" id="IPR001173">
    <property type="entry name" value="Glyco_trans_2-like"/>
</dbReference>
<dbReference type="Pfam" id="PF00535">
    <property type="entry name" value="Glycos_transf_2"/>
    <property type="match status" value="1"/>
</dbReference>
<dbReference type="CDD" id="cd00761">
    <property type="entry name" value="Glyco_tranf_GTA_type"/>
    <property type="match status" value="1"/>
</dbReference>
<dbReference type="RefSeq" id="WP_311500156.1">
    <property type="nucleotide sequence ID" value="NZ_JAVRHN010000007.1"/>
</dbReference>
<dbReference type="Proteomes" id="UP001253848">
    <property type="component" value="Unassembled WGS sequence"/>
</dbReference>
<gene>
    <name evidence="2" type="ORF">RM541_10775</name>
</gene>
<dbReference type="SUPFAM" id="SSF53448">
    <property type="entry name" value="Nucleotide-diphospho-sugar transferases"/>
    <property type="match status" value="1"/>
</dbReference>
<name>A0ABU3DT03_9FLAO</name>
<organism evidence="2 3">
    <name type="scientific">Autumnicola psychrophila</name>
    <dbReference type="NCBI Taxonomy" id="3075592"/>
    <lineage>
        <taxon>Bacteria</taxon>
        <taxon>Pseudomonadati</taxon>
        <taxon>Bacteroidota</taxon>
        <taxon>Flavobacteriia</taxon>
        <taxon>Flavobacteriales</taxon>
        <taxon>Flavobacteriaceae</taxon>
        <taxon>Autumnicola</taxon>
    </lineage>
</organism>
<protein>
    <submittedName>
        <fullName evidence="2">Glycosyltransferase</fullName>
        <ecNumber evidence="2">2.4.-.-</ecNumber>
    </submittedName>
</protein>
<dbReference type="InterPro" id="IPR050834">
    <property type="entry name" value="Glycosyltransf_2"/>
</dbReference>
<accession>A0ABU3DT03</accession>
<dbReference type="Gene3D" id="3.90.550.10">
    <property type="entry name" value="Spore Coat Polysaccharide Biosynthesis Protein SpsA, Chain A"/>
    <property type="match status" value="1"/>
</dbReference>
<comment type="caution">
    <text evidence="2">The sequence shown here is derived from an EMBL/GenBank/DDBJ whole genome shotgun (WGS) entry which is preliminary data.</text>
</comment>
<proteinExistence type="predicted"/>
<evidence type="ECO:0000259" key="1">
    <source>
        <dbReference type="Pfam" id="PF00535"/>
    </source>
</evidence>
<dbReference type="GO" id="GO:0016757">
    <property type="term" value="F:glycosyltransferase activity"/>
    <property type="evidence" value="ECO:0007669"/>
    <property type="project" value="UniProtKB-KW"/>
</dbReference>
<reference evidence="2 3" key="1">
    <citation type="submission" date="2023-09" db="EMBL/GenBank/DDBJ databases">
        <authorList>
            <person name="Rey-Velasco X."/>
        </authorList>
    </citation>
    <scope>NUCLEOTIDE SEQUENCE [LARGE SCALE GENOMIC DNA]</scope>
    <source>
        <strain evidence="2 3">F225</strain>
    </source>
</reference>
<feature type="domain" description="Glycosyltransferase 2-like" evidence="1">
    <location>
        <begin position="8"/>
        <end position="163"/>
    </location>
</feature>
<keyword evidence="2" id="KW-0328">Glycosyltransferase</keyword>
<keyword evidence="2" id="KW-0808">Transferase</keyword>
<sequence>MNPDQVFILLATYNRAHLVTETLQSIQNQTYKYWQCIIVDDFSSDDTPKVVQEFIADDPRFSFYIKTEPYAKGLSGSRNYGLDLAQQKGAKFIQFFDDDDVVHPLNLEVTLDAILKGDYDFCHFIRHAFKGDFNHNFNLNKCYESTELNENHLLKIISGEICFNSCQILWSLDAIGNERFNEKLHYAEEWEFFTRILTYPFRGISVDKVLYFARKHTESNTGEFWKGSDLRSSSNSLAIKLVIEHLFQNNLLSKKMERHFFQLSVFHKDESVLSSLLKRMKSKKDKIKYRFFYKIYPVMSFAHKRKKRIKARLKEIF</sequence>
<evidence type="ECO:0000313" key="3">
    <source>
        <dbReference type="Proteomes" id="UP001253848"/>
    </source>
</evidence>